<dbReference type="Proteomes" id="UP000269154">
    <property type="component" value="Unassembled WGS sequence"/>
</dbReference>
<name>A0A3N6RCD7_9CYAN</name>
<protein>
    <submittedName>
        <fullName evidence="1">Uncharacterized protein</fullName>
    </submittedName>
</protein>
<reference evidence="1 2" key="1">
    <citation type="journal article" date="2018" name="ACS Chem. Biol.">
        <title>Ketoreductase domain dysfunction expands chemodiversity: malyngamide biosynthesis in the cyanobacterium Okeania hirsuta.</title>
        <authorList>
            <person name="Moss N.A."/>
            <person name="Leao T."/>
            <person name="Rankin M."/>
            <person name="McCullough T.M."/>
            <person name="Qu P."/>
            <person name="Korobeynikov A."/>
            <person name="Smith J.L."/>
            <person name="Gerwick L."/>
            <person name="Gerwick W.H."/>
        </authorList>
    </citation>
    <scope>NUCLEOTIDE SEQUENCE [LARGE SCALE GENOMIC DNA]</scope>
    <source>
        <strain evidence="1 2">PAB10Feb10-1</strain>
    </source>
</reference>
<dbReference type="RefSeq" id="WP_124143426.1">
    <property type="nucleotide sequence ID" value="NZ_CAWOKI010000343.1"/>
</dbReference>
<accession>A0A3N6RCD7</accession>
<evidence type="ECO:0000313" key="1">
    <source>
        <dbReference type="EMBL" id="RQH35606.1"/>
    </source>
</evidence>
<proteinExistence type="predicted"/>
<dbReference type="EMBL" id="RCBY01000123">
    <property type="protein sequence ID" value="RQH35606.1"/>
    <property type="molecule type" value="Genomic_DNA"/>
</dbReference>
<gene>
    <name evidence="1" type="ORF">D5R40_19735</name>
</gene>
<keyword evidence="2" id="KW-1185">Reference proteome</keyword>
<evidence type="ECO:0000313" key="2">
    <source>
        <dbReference type="Proteomes" id="UP000269154"/>
    </source>
</evidence>
<dbReference type="AlphaFoldDB" id="A0A3N6RCD7"/>
<organism evidence="1 2">
    <name type="scientific">Okeania hirsuta</name>
    <dbReference type="NCBI Taxonomy" id="1458930"/>
    <lineage>
        <taxon>Bacteria</taxon>
        <taxon>Bacillati</taxon>
        <taxon>Cyanobacteriota</taxon>
        <taxon>Cyanophyceae</taxon>
        <taxon>Oscillatoriophycideae</taxon>
        <taxon>Oscillatoriales</taxon>
        <taxon>Microcoleaceae</taxon>
        <taxon>Okeania</taxon>
    </lineage>
</organism>
<sequence length="64" mass="7573">MEEKLQELAEKYEIPLELITAAIELEKQEIFKQKRKTAPTKLLEMIERYTDSSQSFMEDTNYGT</sequence>
<comment type="caution">
    <text evidence="1">The sequence shown here is derived from an EMBL/GenBank/DDBJ whole genome shotgun (WGS) entry which is preliminary data.</text>
</comment>